<dbReference type="InterPro" id="IPR009061">
    <property type="entry name" value="DNA-bd_dom_put_sf"/>
</dbReference>
<accession>A0A9D9HMJ8</accession>
<dbReference type="Proteomes" id="UP000823617">
    <property type="component" value="Unassembled WGS sequence"/>
</dbReference>
<evidence type="ECO:0000313" key="2">
    <source>
        <dbReference type="EMBL" id="MBO8456576.1"/>
    </source>
</evidence>
<name>A0A9D9HMJ8_9BACT</name>
<evidence type="ECO:0000259" key="1">
    <source>
        <dbReference type="Pfam" id="PF12728"/>
    </source>
</evidence>
<comment type="caution">
    <text evidence="2">The sequence shown here is derived from an EMBL/GenBank/DDBJ whole genome shotgun (WGS) entry which is preliminary data.</text>
</comment>
<dbReference type="EMBL" id="JADIMK010000102">
    <property type="protein sequence ID" value="MBO8456576.1"/>
    <property type="molecule type" value="Genomic_DNA"/>
</dbReference>
<reference evidence="2" key="1">
    <citation type="submission" date="2020-10" db="EMBL/GenBank/DDBJ databases">
        <authorList>
            <person name="Gilroy R."/>
        </authorList>
    </citation>
    <scope>NUCLEOTIDE SEQUENCE</scope>
    <source>
        <strain evidence="2">B1-3475</strain>
    </source>
</reference>
<evidence type="ECO:0000313" key="3">
    <source>
        <dbReference type="Proteomes" id="UP000823617"/>
    </source>
</evidence>
<dbReference type="InterPro" id="IPR010093">
    <property type="entry name" value="SinI_DNA-bd"/>
</dbReference>
<dbReference type="InterPro" id="IPR041657">
    <property type="entry name" value="HTH_17"/>
</dbReference>
<gene>
    <name evidence="2" type="ORF">IAC08_09295</name>
</gene>
<protein>
    <submittedName>
        <fullName evidence="2">Helix-turn-helix domain-containing protein</fullName>
    </submittedName>
</protein>
<feature type="domain" description="Helix-turn-helix" evidence="1">
    <location>
        <begin position="12"/>
        <end position="57"/>
    </location>
</feature>
<dbReference type="Pfam" id="PF12728">
    <property type="entry name" value="HTH_17"/>
    <property type="match status" value="1"/>
</dbReference>
<reference evidence="2" key="2">
    <citation type="journal article" date="2021" name="PeerJ">
        <title>Extensive microbial diversity within the chicken gut microbiome revealed by metagenomics and culture.</title>
        <authorList>
            <person name="Gilroy R."/>
            <person name="Ravi A."/>
            <person name="Getino M."/>
            <person name="Pursley I."/>
            <person name="Horton D.L."/>
            <person name="Alikhan N.F."/>
            <person name="Baker D."/>
            <person name="Gharbi K."/>
            <person name="Hall N."/>
            <person name="Watson M."/>
            <person name="Adriaenssens E.M."/>
            <person name="Foster-Nyarko E."/>
            <person name="Jarju S."/>
            <person name="Secka A."/>
            <person name="Antonio M."/>
            <person name="Oren A."/>
            <person name="Chaudhuri R.R."/>
            <person name="La Ragione R."/>
            <person name="Hildebrand F."/>
            <person name="Pallen M.J."/>
        </authorList>
    </citation>
    <scope>NUCLEOTIDE SEQUENCE</scope>
    <source>
        <strain evidence="2">B1-3475</strain>
    </source>
</reference>
<sequence length="304" mass="34846">MGNAQHIDKKQYLSITEAAAVLGVSRPTIYAKMDSGELPYNQISERIIRIPISAIQAIQSQSSRRKTTLQIAKHDLPKYITIKEAISKYGIRKSTFYNKAKEAGIVAVKYGIKILYPKDKIQELFQPVARPDVSNWYTSEELATREGISRKHICATAHKLGIKVVRAGSVCYIDKEGWDNRKLAPAVIERDYMTVDKAKQHYHIGGKTFYDKINASSVTKVKKGNFVYFLIKDLDRLFKDKGPHIPAEIKRDYIRSCDALKIYHIGQKRFTEETKAANVEKVRTEGNFVWYRKDQLDKLFKTLI</sequence>
<proteinExistence type="predicted"/>
<dbReference type="AlphaFoldDB" id="A0A9D9HMJ8"/>
<dbReference type="GO" id="GO:0003677">
    <property type="term" value="F:DNA binding"/>
    <property type="evidence" value="ECO:0007669"/>
    <property type="project" value="InterPro"/>
</dbReference>
<dbReference type="SUPFAM" id="SSF46955">
    <property type="entry name" value="Putative DNA-binding domain"/>
    <property type="match status" value="1"/>
</dbReference>
<organism evidence="2 3">
    <name type="scientific">Candidatus Cryptobacteroides intestinigallinarum</name>
    <dbReference type="NCBI Taxonomy" id="2840767"/>
    <lineage>
        <taxon>Bacteria</taxon>
        <taxon>Pseudomonadati</taxon>
        <taxon>Bacteroidota</taxon>
        <taxon>Bacteroidia</taxon>
        <taxon>Bacteroidales</taxon>
        <taxon>Candidatus Cryptobacteroides</taxon>
    </lineage>
</organism>
<dbReference type="NCBIfam" id="TIGR01764">
    <property type="entry name" value="excise"/>
    <property type="match status" value="1"/>
</dbReference>